<reference evidence="2 3" key="1">
    <citation type="submission" date="2020-08" db="EMBL/GenBank/DDBJ databases">
        <title>Plant Genome Project.</title>
        <authorList>
            <person name="Zhang R.-G."/>
        </authorList>
    </citation>
    <scope>NUCLEOTIDE SEQUENCE [LARGE SCALE GENOMIC DNA]</scope>
    <source>
        <strain evidence="2">WSP0</strain>
        <tissue evidence="2">Leaf</tissue>
    </source>
</reference>
<keyword evidence="3" id="KW-1185">Reference proteome</keyword>
<proteinExistence type="predicted"/>
<feature type="region of interest" description="Disordered" evidence="1">
    <location>
        <begin position="77"/>
        <end position="99"/>
    </location>
</feature>
<protein>
    <submittedName>
        <fullName evidence="2">Uncharacterized protein</fullName>
    </submittedName>
</protein>
<dbReference type="AlphaFoldDB" id="A0AAV6K1H9"/>
<evidence type="ECO:0000313" key="2">
    <source>
        <dbReference type="EMBL" id="KAG5546293.1"/>
    </source>
</evidence>
<sequence length="116" mass="13631">MPIQDHSAQLDYVKGDNELTASNSRAQNFPEVTLIRICNLIISPKNLHTDKDMRRRNHLISCLDYLSYKWKHHHQSQEDEIMTPNHSQKKWNSGEHSSKATKGFKKLLFFGRKSRK</sequence>
<organism evidence="2 3">
    <name type="scientific">Rhododendron griersonianum</name>
    <dbReference type="NCBI Taxonomy" id="479676"/>
    <lineage>
        <taxon>Eukaryota</taxon>
        <taxon>Viridiplantae</taxon>
        <taxon>Streptophyta</taxon>
        <taxon>Embryophyta</taxon>
        <taxon>Tracheophyta</taxon>
        <taxon>Spermatophyta</taxon>
        <taxon>Magnoliopsida</taxon>
        <taxon>eudicotyledons</taxon>
        <taxon>Gunneridae</taxon>
        <taxon>Pentapetalae</taxon>
        <taxon>asterids</taxon>
        <taxon>Ericales</taxon>
        <taxon>Ericaceae</taxon>
        <taxon>Ericoideae</taxon>
        <taxon>Rhodoreae</taxon>
        <taxon>Rhododendron</taxon>
    </lineage>
</organism>
<evidence type="ECO:0000256" key="1">
    <source>
        <dbReference type="SAM" id="MobiDB-lite"/>
    </source>
</evidence>
<name>A0AAV6K1H9_9ERIC</name>
<evidence type="ECO:0000313" key="3">
    <source>
        <dbReference type="Proteomes" id="UP000823749"/>
    </source>
</evidence>
<dbReference type="Proteomes" id="UP000823749">
    <property type="component" value="Chromosome 6"/>
</dbReference>
<dbReference type="EMBL" id="JACTNZ010000006">
    <property type="protein sequence ID" value="KAG5546293.1"/>
    <property type="molecule type" value="Genomic_DNA"/>
</dbReference>
<comment type="caution">
    <text evidence="2">The sequence shown here is derived from an EMBL/GenBank/DDBJ whole genome shotgun (WGS) entry which is preliminary data.</text>
</comment>
<gene>
    <name evidence="2" type="ORF">RHGRI_018458</name>
</gene>
<accession>A0AAV6K1H9</accession>